<reference evidence="1 2" key="1">
    <citation type="submission" date="2019-08" db="EMBL/GenBank/DDBJ databases">
        <title>Genome of Psychroserpens burtonensis ACAM 167.</title>
        <authorList>
            <person name="Bowman J.P."/>
        </authorList>
    </citation>
    <scope>NUCLEOTIDE SEQUENCE [LARGE SCALE GENOMIC DNA]</scope>
    <source>
        <strain evidence="1 2">ACAM 167</strain>
    </source>
</reference>
<dbReference type="EMBL" id="VOSB01000003">
    <property type="protein sequence ID" value="TXE19649.1"/>
    <property type="molecule type" value="Genomic_DNA"/>
</dbReference>
<protein>
    <submittedName>
        <fullName evidence="1">Uncharacterized protein</fullName>
    </submittedName>
</protein>
<comment type="caution">
    <text evidence="1">The sequence shown here is derived from an EMBL/GenBank/DDBJ whole genome shotgun (WGS) entry which is preliminary data.</text>
</comment>
<proteinExistence type="predicted"/>
<dbReference type="InterPro" id="IPR011990">
    <property type="entry name" value="TPR-like_helical_dom_sf"/>
</dbReference>
<dbReference type="AlphaFoldDB" id="A0A5C7BII1"/>
<keyword evidence="2" id="KW-1185">Reference proteome</keyword>
<accession>A0A5C7BII1</accession>
<evidence type="ECO:0000313" key="2">
    <source>
        <dbReference type="Proteomes" id="UP000321938"/>
    </source>
</evidence>
<evidence type="ECO:0000313" key="1">
    <source>
        <dbReference type="EMBL" id="TXE19649.1"/>
    </source>
</evidence>
<name>A0A5C7BII1_9FLAO</name>
<dbReference type="SUPFAM" id="SSF48452">
    <property type="entry name" value="TPR-like"/>
    <property type="match status" value="1"/>
</dbReference>
<sequence length="107" mass="12693">MRFIFDFYQFNIDSSDLLDDNTAIVKEMKTHYTKAWETLGYENKPDESMLNQMGYLLLETEKVDFVGKFFKLNVAYYSKSFNVYYALGDFYLASKHKDKAIESFERA</sequence>
<dbReference type="PROSITE" id="PS50293">
    <property type="entry name" value="TPR_REGION"/>
    <property type="match status" value="1"/>
</dbReference>
<dbReference type="Gene3D" id="1.25.40.10">
    <property type="entry name" value="Tetratricopeptide repeat domain"/>
    <property type="match status" value="1"/>
</dbReference>
<organism evidence="1 2">
    <name type="scientific">Psychroserpens burtonensis</name>
    <dbReference type="NCBI Taxonomy" id="49278"/>
    <lineage>
        <taxon>Bacteria</taxon>
        <taxon>Pseudomonadati</taxon>
        <taxon>Bacteroidota</taxon>
        <taxon>Flavobacteriia</taxon>
        <taxon>Flavobacteriales</taxon>
        <taxon>Flavobacteriaceae</taxon>
        <taxon>Psychroserpens</taxon>
    </lineage>
</organism>
<dbReference type="OrthoDB" id="9784036at2"/>
<dbReference type="Proteomes" id="UP000321938">
    <property type="component" value="Unassembled WGS sequence"/>
</dbReference>
<dbReference type="RefSeq" id="WP_147231038.1">
    <property type="nucleotide sequence ID" value="NZ_VOSB01000003.1"/>
</dbReference>
<gene>
    <name evidence="1" type="ORF">ES692_02540</name>
</gene>